<protein>
    <submittedName>
        <fullName evidence="8">Internalization competence protein ComEC/Rec2-like protein</fullName>
    </submittedName>
</protein>
<keyword evidence="3 6" id="KW-0812">Transmembrane</keyword>
<evidence type="ECO:0000256" key="1">
    <source>
        <dbReference type="ARBA" id="ARBA00004651"/>
    </source>
</evidence>
<dbReference type="InterPro" id="IPR052159">
    <property type="entry name" value="Competence_DNA_uptake"/>
</dbReference>
<feature type="domain" description="ComEC/Rec2-related protein" evidence="7">
    <location>
        <begin position="62"/>
        <end position="320"/>
    </location>
</feature>
<gene>
    <name evidence="8" type="ORF">US86_C0004G0009</name>
</gene>
<feature type="transmembrane region" description="Helical" evidence="6">
    <location>
        <begin position="84"/>
        <end position="105"/>
    </location>
</feature>
<evidence type="ECO:0000256" key="2">
    <source>
        <dbReference type="ARBA" id="ARBA00022475"/>
    </source>
</evidence>
<feature type="transmembrane region" description="Helical" evidence="6">
    <location>
        <begin position="236"/>
        <end position="257"/>
    </location>
</feature>
<dbReference type="Proteomes" id="UP000034235">
    <property type="component" value="Unassembled WGS sequence"/>
</dbReference>
<dbReference type="PANTHER" id="PTHR30619">
    <property type="entry name" value="DNA INTERNALIZATION/COMPETENCE PROTEIN COMEC/REC2"/>
    <property type="match status" value="1"/>
</dbReference>
<feature type="transmembrane region" description="Helical" evidence="6">
    <location>
        <begin position="295"/>
        <end position="319"/>
    </location>
</feature>
<comment type="subcellular location">
    <subcellularLocation>
        <location evidence="1">Cell membrane</location>
        <topology evidence="1">Multi-pass membrane protein</topology>
    </subcellularLocation>
</comment>
<evidence type="ECO:0000259" key="7">
    <source>
        <dbReference type="Pfam" id="PF03772"/>
    </source>
</evidence>
<dbReference type="Pfam" id="PF03772">
    <property type="entry name" value="Competence"/>
    <property type="match status" value="1"/>
</dbReference>
<dbReference type="EMBL" id="LBUP01000004">
    <property type="protein sequence ID" value="KKQ66691.1"/>
    <property type="molecule type" value="Genomic_DNA"/>
</dbReference>
<evidence type="ECO:0000256" key="6">
    <source>
        <dbReference type="SAM" id="Phobius"/>
    </source>
</evidence>
<feature type="transmembrane region" description="Helical" evidence="6">
    <location>
        <begin position="112"/>
        <end position="127"/>
    </location>
</feature>
<feature type="transmembrane region" description="Helical" evidence="6">
    <location>
        <begin position="264"/>
        <end position="283"/>
    </location>
</feature>
<feature type="transmembrane region" description="Helical" evidence="6">
    <location>
        <begin position="157"/>
        <end position="174"/>
    </location>
</feature>
<keyword evidence="5 6" id="KW-0472">Membrane</keyword>
<accession>A0A0G0MP79</accession>
<proteinExistence type="predicted"/>
<evidence type="ECO:0000256" key="5">
    <source>
        <dbReference type="ARBA" id="ARBA00023136"/>
    </source>
</evidence>
<reference evidence="8 9" key="1">
    <citation type="journal article" date="2015" name="Nature">
        <title>rRNA introns, odd ribosomes, and small enigmatic genomes across a large radiation of phyla.</title>
        <authorList>
            <person name="Brown C.T."/>
            <person name="Hug L.A."/>
            <person name="Thomas B.C."/>
            <person name="Sharon I."/>
            <person name="Castelle C.J."/>
            <person name="Singh A."/>
            <person name="Wilkins M.J."/>
            <person name="Williams K.H."/>
            <person name="Banfield J.F."/>
        </authorList>
    </citation>
    <scope>NUCLEOTIDE SEQUENCE [LARGE SCALE GENOMIC DNA]</scope>
</reference>
<keyword evidence="2" id="KW-1003">Cell membrane</keyword>
<evidence type="ECO:0000256" key="3">
    <source>
        <dbReference type="ARBA" id="ARBA00022692"/>
    </source>
</evidence>
<organism evidence="8 9">
    <name type="scientific">Candidatus Daviesbacteria bacterium GW2011_GWA2_38_24</name>
    <dbReference type="NCBI Taxonomy" id="1618422"/>
    <lineage>
        <taxon>Bacteria</taxon>
        <taxon>Candidatus Daviesiibacteriota</taxon>
    </lineage>
</organism>
<keyword evidence="4 6" id="KW-1133">Transmembrane helix</keyword>
<feature type="transmembrane region" description="Helical" evidence="6">
    <location>
        <begin position="133"/>
        <end position="150"/>
    </location>
</feature>
<dbReference type="NCBIfam" id="TIGR00360">
    <property type="entry name" value="ComEC_N-term"/>
    <property type="match status" value="1"/>
</dbReference>
<dbReference type="AlphaFoldDB" id="A0A0G0MP79"/>
<sequence>MKPQVLLVLLLGLVLLLRLQGVPLEGWQASETENKLTPVRRQLADNINRLLPEPQGALLSGILLGVKSDLPKHFKEALVNTSTIHIAVVSGQNLSLLAGFILNLAGLIGRRKAIILSWLACLFYTFLTGLEIPVLRAFIMVSFTFLAQILGRENESVWILILTALLMLIFQPLWITSISFQLSFLATLAVVAVAPRVIERLKFVPEIIREDFGVSFSAQLLTFPIIALNFHNLSLIGLLVNTLVLWTITPIMILGVVSLSLSFLFGNVVMLLPGVFLTYFVYIVNFFAQVPLASIYIPSMPIIVWVGYYLLLSGIIMMLRKS</sequence>
<evidence type="ECO:0000313" key="8">
    <source>
        <dbReference type="EMBL" id="KKQ66691.1"/>
    </source>
</evidence>
<dbReference type="PANTHER" id="PTHR30619:SF1">
    <property type="entry name" value="RECOMBINATION PROTEIN 2"/>
    <property type="match status" value="1"/>
</dbReference>
<dbReference type="GO" id="GO:0005886">
    <property type="term" value="C:plasma membrane"/>
    <property type="evidence" value="ECO:0007669"/>
    <property type="project" value="UniProtKB-SubCell"/>
</dbReference>
<evidence type="ECO:0000313" key="9">
    <source>
        <dbReference type="Proteomes" id="UP000034235"/>
    </source>
</evidence>
<dbReference type="InterPro" id="IPR004477">
    <property type="entry name" value="ComEC_N"/>
</dbReference>
<comment type="caution">
    <text evidence="8">The sequence shown here is derived from an EMBL/GenBank/DDBJ whole genome shotgun (WGS) entry which is preliminary data.</text>
</comment>
<evidence type="ECO:0000256" key="4">
    <source>
        <dbReference type="ARBA" id="ARBA00022989"/>
    </source>
</evidence>
<name>A0A0G0MP79_9BACT</name>